<name>A0A1B2E954_9BACL</name>
<dbReference type="Pfam" id="PF14106">
    <property type="entry name" value="DUF4279"/>
    <property type="match status" value="1"/>
</dbReference>
<accession>A0A1B2E954</accession>
<protein>
    <recommendedName>
        <fullName evidence="2">DUF4279 domain-containing protein</fullName>
    </recommendedName>
</protein>
<dbReference type="EMBL" id="CP016809">
    <property type="protein sequence ID" value="ANY76491.1"/>
    <property type="molecule type" value="Genomic_DNA"/>
</dbReference>
<dbReference type="KEGG" id="pib:BBD41_08455"/>
<dbReference type="AlphaFoldDB" id="A0A1B2E954"/>
<dbReference type="InterPro" id="IPR025459">
    <property type="entry name" value="DUF4279"/>
</dbReference>
<gene>
    <name evidence="1" type="ORF">BBD41_08455</name>
</gene>
<organism evidence="1">
    <name type="scientific">Paenibacillus ihbetae</name>
    <dbReference type="NCBI Taxonomy" id="1870820"/>
    <lineage>
        <taxon>Bacteria</taxon>
        <taxon>Bacillati</taxon>
        <taxon>Bacillota</taxon>
        <taxon>Bacilli</taxon>
        <taxon>Bacillales</taxon>
        <taxon>Paenibacillaceae</taxon>
        <taxon>Paenibacillus</taxon>
    </lineage>
</organism>
<sequence>MAEFNILGDSFPVEDITLKLSIIPTESYNKGDLSKYNNIKKETCWCISTGYEESMDINDQLSKIIGEIRDKKDILIQLKNQYNLEFQLMIVLNIIDNDKPAIYLDKDIIHFVSEIDASIQFDYYIYS</sequence>
<reference evidence="1" key="1">
    <citation type="submission" date="2016-08" db="EMBL/GenBank/DDBJ databases">
        <title>Complete Genome Seqeunce of Paenibacillus sp. nov. IHBB 9852 from high altitute lake of Indian trans-Himalayas.</title>
        <authorList>
            <person name="Kiran S."/>
            <person name="Swarnkar M.K."/>
            <person name="Rana A."/>
            <person name="Tewari R."/>
            <person name="Gulati A."/>
        </authorList>
    </citation>
    <scope>NUCLEOTIDE SEQUENCE [LARGE SCALE GENOMIC DNA]</scope>
    <source>
        <strain evidence="1">IHBB 9852</strain>
    </source>
</reference>
<evidence type="ECO:0008006" key="2">
    <source>
        <dbReference type="Google" id="ProtNLM"/>
    </source>
</evidence>
<proteinExistence type="predicted"/>
<dbReference type="RefSeq" id="WP_099480533.1">
    <property type="nucleotide sequence ID" value="NZ_CP016809.1"/>
</dbReference>
<evidence type="ECO:0000313" key="1">
    <source>
        <dbReference type="EMBL" id="ANY76491.1"/>
    </source>
</evidence>